<name>A0ABS1BC88_9MICO</name>
<proteinExistence type="predicted"/>
<feature type="compositionally biased region" description="Basic and acidic residues" evidence="1">
    <location>
        <begin position="174"/>
        <end position="186"/>
    </location>
</feature>
<feature type="region of interest" description="Disordered" evidence="1">
    <location>
        <begin position="167"/>
        <end position="186"/>
    </location>
</feature>
<keyword evidence="3" id="KW-1185">Reference proteome</keyword>
<dbReference type="Gene3D" id="3.40.50.300">
    <property type="entry name" value="P-loop containing nucleotide triphosphate hydrolases"/>
    <property type="match status" value="1"/>
</dbReference>
<dbReference type="InterPro" id="IPR027417">
    <property type="entry name" value="P-loop_NTPase"/>
</dbReference>
<gene>
    <name evidence="2" type="ORF">I8D64_12100</name>
</gene>
<accession>A0ABS1BC88</accession>
<organism evidence="2 3">
    <name type="scientific">Brachybacterium halotolerans</name>
    <dbReference type="NCBI Taxonomy" id="2795215"/>
    <lineage>
        <taxon>Bacteria</taxon>
        <taxon>Bacillati</taxon>
        <taxon>Actinomycetota</taxon>
        <taxon>Actinomycetes</taxon>
        <taxon>Micrococcales</taxon>
        <taxon>Dermabacteraceae</taxon>
        <taxon>Brachybacterium</taxon>
    </lineage>
</organism>
<evidence type="ECO:0000313" key="2">
    <source>
        <dbReference type="EMBL" id="MBK0332137.1"/>
    </source>
</evidence>
<reference evidence="2 3" key="1">
    <citation type="submission" date="2020-12" db="EMBL/GenBank/DDBJ databases">
        <title>Brachybacterium sp. MASK1Z-5, whole genome shotgun sequence.</title>
        <authorList>
            <person name="Tuo L."/>
        </authorList>
    </citation>
    <scope>NUCLEOTIDE SEQUENCE [LARGE SCALE GENOMIC DNA]</scope>
    <source>
        <strain evidence="2 3">MASK1Z-5</strain>
    </source>
</reference>
<sequence length="186" mass="20986">MQRIAVVGSGGSGKTYVSRALGKMLDVPVTHLDAEYYDEDWHPLPAESFATRQREIVSGDRWVIDGNHCTTLPIRLAACDTVVMMDVPTTSALLGVLWRQLRHGAGHHANGVHNRLNLGVLRYVATYRRRMRPRMIAEMAQVADDVDVVRLTSRRRARRWLRDLSARRSTSPVRDAHPTAHGEDDQ</sequence>
<comment type="caution">
    <text evidence="2">The sequence shown here is derived from an EMBL/GenBank/DDBJ whole genome shotgun (WGS) entry which is preliminary data.</text>
</comment>
<evidence type="ECO:0000313" key="3">
    <source>
        <dbReference type="Proteomes" id="UP000612352"/>
    </source>
</evidence>
<dbReference type="RefSeq" id="WP_200503046.1">
    <property type="nucleotide sequence ID" value="NZ_JAEDAJ010000007.1"/>
</dbReference>
<dbReference type="EMBL" id="JAEDAJ010000007">
    <property type="protein sequence ID" value="MBK0332137.1"/>
    <property type="molecule type" value="Genomic_DNA"/>
</dbReference>
<dbReference type="PANTHER" id="PTHR37816">
    <property type="entry name" value="YALI0E33011P"/>
    <property type="match status" value="1"/>
</dbReference>
<protein>
    <recommendedName>
        <fullName evidence="4">Topology modulation protein</fullName>
    </recommendedName>
</protein>
<dbReference type="PANTHER" id="PTHR37816:SF3">
    <property type="entry name" value="MODULATES DNA TOPOLOGY"/>
    <property type="match status" value="1"/>
</dbReference>
<dbReference type="Proteomes" id="UP000612352">
    <property type="component" value="Unassembled WGS sequence"/>
</dbReference>
<dbReference type="InterPro" id="IPR052922">
    <property type="entry name" value="Cytidylate_Kinase-2"/>
</dbReference>
<evidence type="ECO:0008006" key="4">
    <source>
        <dbReference type="Google" id="ProtNLM"/>
    </source>
</evidence>
<dbReference type="SUPFAM" id="SSF52540">
    <property type="entry name" value="P-loop containing nucleoside triphosphate hydrolases"/>
    <property type="match status" value="1"/>
</dbReference>
<evidence type="ECO:0000256" key="1">
    <source>
        <dbReference type="SAM" id="MobiDB-lite"/>
    </source>
</evidence>